<comment type="similarity">
    <text evidence="1">Belongs to the OSBP family.</text>
</comment>
<dbReference type="GO" id="GO:0016020">
    <property type="term" value="C:membrane"/>
    <property type="evidence" value="ECO:0007669"/>
    <property type="project" value="TreeGrafter"/>
</dbReference>
<dbReference type="AlphaFoldDB" id="A0A7S1NF52"/>
<gene>
    <name evidence="2" type="ORF">EGYM00392_LOCUS28168</name>
</gene>
<dbReference type="PANTHER" id="PTHR10972:SF102">
    <property type="entry name" value="OXYSTEROL-BINDING PROTEIN"/>
    <property type="match status" value="1"/>
</dbReference>
<organism evidence="2">
    <name type="scientific">Eutreptiella gymnastica</name>
    <dbReference type="NCBI Taxonomy" id="73025"/>
    <lineage>
        <taxon>Eukaryota</taxon>
        <taxon>Discoba</taxon>
        <taxon>Euglenozoa</taxon>
        <taxon>Euglenida</taxon>
        <taxon>Spirocuta</taxon>
        <taxon>Euglenophyceae</taxon>
        <taxon>Eutreptiales</taxon>
        <taxon>Eutreptiaceae</taxon>
        <taxon>Eutreptiella</taxon>
    </lineage>
</organism>
<dbReference type="Gene3D" id="6.10.140.1150">
    <property type="match status" value="1"/>
</dbReference>
<accession>A0A7S1NF52</accession>
<protein>
    <recommendedName>
        <fullName evidence="3">Oxysterol-binding protein</fullName>
    </recommendedName>
</protein>
<sequence length="305" mass="34199">MPVPFFLDKTMLEMLHQNEMRRVDLLLHAGRRDTPVRRFLGVLEYIFSCCLLEEFGRKPLLSRPGETIASVYRSPDGGCAHFFAESLPLTSPTFANTLWTDDLRLYSCGNITIREKFYGTSIHGVPEGRRTVCLGEESYTMTPPSIAVRLLRGFSEYVGESVLECPETGLKACITFEAKPLLRGREHQVRGTVVDTTTDACLFTITGNWMDKVWVEAPGKSRELLHMFQADGCATEPVEESEEWDTRRVWAKVKAAIRRKDWAAAAAEKRAVEQTAPAAAPAHYTFDERRGLYIHNAVPGPRGGG</sequence>
<proteinExistence type="inferred from homology"/>
<evidence type="ECO:0000256" key="1">
    <source>
        <dbReference type="ARBA" id="ARBA00008842"/>
    </source>
</evidence>
<evidence type="ECO:0000313" key="2">
    <source>
        <dbReference type="EMBL" id="CAD9017059.1"/>
    </source>
</evidence>
<evidence type="ECO:0008006" key="3">
    <source>
        <dbReference type="Google" id="ProtNLM"/>
    </source>
</evidence>
<dbReference type="GO" id="GO:0005829">
    <property type="term" value="C:cytosol"/>
    <property type="evidence" value="ECO:0007669"/>
    <property type="project" value="TreeGrafter"/>
</dbReference>
<reference evidence="2" key="1">
    <citation type="submission" date="2021-01" db="EMBL/GenBank/DDBJ databases">
        <authorList>
            <person name="Corre E."/>
            <person name="Pelletier E."/>
            <person name="Niang G."/>
            <person name="Scheremetjew M."/>
            <person name="Finn R."/>
            <person name="Kale V."/>
            <person name="Holt S."/>
            <person name="Cochrane G."/>
            <person name="Meng A."/>
            <person name="Brown T."/>
            <person name="Cohen L."/>
        </authorList>
    </citation>
    <scope>NUCLEOTIDE SEQUENCE</scope>
    <source>
        <strain evidence="2">NIES-381</strain>
    </source>
</reference>
<dbReference type="Gene3D" id="2.40.160.120">
    <property type="match status" value="1"/>
</dbReference>
<dbReference type="EMBL" id="HBGA01075493">
    <property type="protein sequence ID" value="CAD9017059.1"/>
    <property type="molecule type" value="Transcribed_RNA"/>
</dbReference>
<dbReference type="PANTHER" id="PTHR10972">
    <property type="entry name" value="OXYSTEROL-BINDING PROTEIN-RELATED"/>
    <property type="match status" value="1"/>
</dbReference>
<dbReference type="Pfam" id="PF01237">
    <property type="entry name" value="Oxysterol_BP"/>
    <property type="match status" value="1"/>
</dbReference>
<dbReference type="SUPFAM" id="SSF144000">
    <property type="entry name" value="Oxysterol-binding protein-like"/>
    <property type="match status" value="1"/>
</dbReference>
<dbReference type="InterPro" id="IPR000648">
    <property type="entry name" value="Oxysterol-bd"/>
</dbReference>
<name>A0A7S1NF52_9EUGL</name>
<dbReference type="InterPro" id="IPR037239">
    <property type="entry name" value="OSBP_sf"/>
</dbReference>
<dbReference type="GO" id="GO:0032934">
    <property type="term" value="F:sterol binding"/>
    <property type="evidence" value="ECO:0007669"/>
    <property type="project" value="TreeGrafter"/>
</dbReference>